<sequence>MPCFAIVGTVGFRNKYPQTKENALELMENARRLQLKIAARRGNLDFFRCKTCRLSLAQIVTEEKGSWTRAELWCGENDCAMRLATATPFSVCLCYEQVRQLGTVDKFYGCRNLASMMIQCARCFDKCAGCMEEELRSSCLLKPGQPMVPAAVWRRRLYDFQDMLFDSQTRIIDAIDQPGLNLKLAILDRESTRFDTVLEALITRELLLNERKALRQMVQGPRRAPRLPKLASEYEARHQEQVREKLIYVNEKLKEYGRLFGGRLSGEYLEILSQRAQLLLMRRHLIVLLIHEGSSSPILKAQLAVNGTRWKALVREMEVAREKNPIMPRMNVASRANTANNEHIAVSRAEEQDGYAKDWPLRVAPA</sequence>
<evidence type="ECO:0000313" key="2">
    <source>
        <dbReference type="Proteomes" id="UP001172102"/>
    </source>
</evidence>
<name>A0AA40DIL6_9PEZI</name>
<evidence type="ECO:0000313" key="1">
    <source>
        <dbReference type="EMBL" id="KAK0701313.1"/>
    </source>
</evidence>
<gene>
    <name evidence="1" type="ORF">B0H67DRAFT_98264</name>
</gene>
<accession>A0AA40DIL6</accession>
<keyword evidence="2" id="KW-1185">Reference proteome</keyword>
<protein>
    <submittedName>
        <fullName evidence="1">Uncharacterized protein</fullName>
    </submittedName>
</protein>
<organism evidence="1 2">
    <name type="scientific">Lasiosphaeris hirsuta</name>
    <dbReference type="NCBI Taxonomy" id="260670"/>
    <lineage>
        <taxon>Eukaryota</taxon>
        <taxon>Fungi</taxon>
        <taxon>Dikarya</taxon>
        <taxon>Ascomycota</taxon>
        <taxon>Pezizomycotina</taxon>
        <taxon>Sordariomycetes</taxon>
        <taxon>Sordariomycetidae</taxon>
        <taxon>Sordariales</taxon>
        <taxon>Lasiosphaeriaceae</taxon>
        <taxon>Lasiosphaeris</taxon>
    </lineage>
</organism>
<proteinExistence type="predicted"/>
<dbReference type="AlphaFoldDB" id="A0AA40DIL6"/>
<comment type="caution">
    <text evidence="1">The sequence shown here is derived from an EMBL/GenBank/DDBJ whole genome shotgun (WGS) entry which is preliminary data.</text>
</comment>
<reference evidence="1" key="1">
    <citation type="submission" date="2023-06" db="EMBL/GenBank/DDBJ databases">
        <title>Genome-scale phylogeny and comparative genomics of the fungal order Sordariales.</title>
        <authorList>
            <consortium name="Lawrence Berkeley National Laboratory"/>
            <person name="Hensen N."/>
            <person name="Bonometti L."/>
            <person name="Westerberg I."/>
            <person name="Brannstrom I.O."/>
            <person name="Guillou S."/>
            <person name="Cros-Aarteil S."/>
            <person name="Calhoun S."/>
            <person name="Haridas S."/>
            <person name="Kuo A."/>
            <person name="Mondo S."/>
            <person name="Pangilinan J."/>
            <person name="Riley R."/>
            <person name="Labutti K."/>
            <person name="Andreopoulos B."/>
            <person name="Lipzen A."/>
            <person name="Chen C."/>
            <person name="Yanf M."/>
            <person name="Daum C."/>
            <person name="Ng V."/>
            <person name="Clum A."/>
            <person name="Steindorff A."/>
            <person name="Ohm R."/>
            <person name="Martin F."/>
            <person name="Silar P."/>
            <person name="Natvig D."/>
            <person name="Lalanne C."/>
            <person name="Gautier V."/>
            <person name="Ament-Velasquez S.L."/>
            <person name="Kruys A."/>
            <person name="Hutchinson M.I."/>
            <person name="Powell A.J."/>
            <person name="Barry K."/>
            <person name="Miller A.N."/>
            <person name="Grigoriev I.V."/>
            <person name="Debuchy R."/>
            <person name="Gladieux P."/>
            <person name="Thoren M.H."/>
            <person name="Johannesson H."/>
        </authorList>
    </citation>
    <scope>NUCLEOTIDE SEQUENCE</scope>
    <source>
        <strain evidence="1">SMH4607-1</strain>
    </source>
</reference>
<dbReference type="EMBL" id="JAUKUA010000010">
    <property type="protein sequence ID" value="KAK0701313.1"/>
    <property type="molecule type" value="Genomic_DNA"/>
</dbReference>
<dbReference type="Proteomes" id="UP001172102">
    <property type="component" value="Unassembled WGS sequence"/>
</dbReference>